<proteinExistence type="inferred from homology"/>
<gene>
    <name evidence="4" type="ORF">AF332_26780</name>
</gene>
<dbReference type="PANTHER" id="PTHR43540:SF14">
    <property type="entry name" value="ISOCHORISMATASE"/>
    <property type="match status" value="1"/>
</dbReference>
<reference evidence="5" key="1">
    <citation type="submission" date="2015-07" db="EMBL/GenBank/DDBJ databases">
        <title>Fjat-10036 dsm4.</title>
        <authorList>
            <person name="Liu B."/>
            <person name="Wang J."/>
            <person name="Zhu Y."/>
            <person name="Liu G."/>
            <person name="Chen Q."/>
            <person name="Chen Z."/>
            <person name="Lan J."/>
            <person name="Che J."/>
            <person name="Ge C."/>
            <person name="Shi H."/>
            <person name="Pan Z."/>
            <person name="Liu X."/>
        </authorList>
    </citation>
    <scope>NUCLEOTIDE SEQUENCE [LARGE SCALE GENOMIC DNA]</scope>
    <source>
        <strain evidence="5">DSM 4</strain>
    </source>
</reference>
<name>A0A0M0GKV4_SPOGL</name>
<dbReference type="EMBL" id="LGUF01000007">
    <property type="protein sequence ID" value="KON90056.1"/>
    <property type="molecule type" value="Genomic_DNA"/>
</dbReference>
<keyword evidence="2" id="KW-0378">Hydrolase</keyword>
<dbReference type="AlphaFoldDB" id="A0A0M0GKV4"/>
<dbReference type="InterPro" id="IPR000868">
    <property type="entry name" value="Isochorismatase-like_dom"/>
</dbReference>
<evidence type="ECO:0000256" key="2">
    <source>
        <dbReference type="ARBA" id="ARBA00022801"/>
    </source>
</evidence>
<comment type="similarity">
    <text evidence="1">Belongs to the isochorismatase family.</text>
</comment>
<accession>A0A0M0GKV4</accession>
<dbReference type="STRING" id="1459.AF332_26780"/>
<comment type="caution">
    <text evidence="4">The sequence shown here is derived from an EMBL/GenBank/DDBJ whole genome shotgun (WGS) entry which is preliminary data.</text>
</comment>
<dbReference type="InterPro" id="IPR036380">
    <property type="entry name" value="Isochorismatase-like_sf"/>
</dbReference>
<dbReference type="InterPro" id="IPR050272">
    <property type="entry name" value="Isochorismatase-like_hydrls"/>
</dbReference>
<sequence>MLLLGNKVLVVIDVQTEVVEHGYKRDETIDNINRLIHCAREQQIPIIYIQHEEQEGPMIKGQPGWQFHARLEKPLHQEVTIHKTVPNSFTNTSLRQTLDKLDATHLYICGAQTEFCVDSTCRGAFDLGYNVTLITDAHTTNDADHLSASSIIEHVHGTLKYFWSPNGTITLKKSSDLDWMKNEVNLK</sequence>
<dbReference type="SUPFAM" id="SSF52499">
    <property type="entry name" value="Isochorismatase-like hydrolases"/>
    <property type="match status" value="1"/>
</dbReference>
<dbReference type="PATRIC" id="fig|1459.3.peg.5893"/>
<dbReference type="Gene3D" id="3.40.50.850">
    <property type="entry name" value="Isochorismatase-like"/>
    <property type="match status" value="1"/>
</dbReference>
<evidence type="ECO:0000313" key="5">
    <source>
        <dbReference type="Proteomes" id="UP000037109"/>
    </source>
</evidence>
<dbReference type="Proteomes" id="UP000037109">
    <property type="component" value="Unassembled WGS sequence"/>
</dbReference>
<evidence type="ECO:0000259" key="3">
    <source>
        <dbReference type="Pfam" id="PF00857"/>
    </source>
</evidence>
<protein>
    <recommendedName>
        <fullName evidence="3">Isochorismatase-like domain-containing protein</fullName>
    </recommendedName>
</protein>
<dbReference type="OrthoDB" id="9785724at2"/>
<dbReference type="GO" id="GO:0016787">
    <property type="term" value="F:hydrolase activity"/>
    <property type="evidence" value="ECO:0007669"/>
    <property type="project" value="UniProtKB-KW"/>
</dbReference>
<organism evidence="4 5">
    <name type="scientific">Sporosarcina globispora</name>
    <name type="common">Bacillus globisporus</name>
    <dbReference type="NCBI Taxonomy" id="1459"/>
    <lineage>
        <taxon>Bacteria</taxon>
        <taxon>Bacillati</taxon>
        <taxon>Bacillota</taxon>
        <taxon>Bacilli</taxon>
        <taxon>Bacillales</taxon>
        <taxon>Caryophanaceae</taxon>
        <taxon>Sporosarcina</taxon>
    </lineage>
</organism>
<evidence type="ECO:0000313" key="4">
    <source>
        <dbReference type="EMBL" id="KON90056.1"/>
    </source>
</evidence>
<keyword evidence="5" id="KW-1185">Reference proteome</keyword>
<dbReference type="CDD" id="cd01014">
    <property type="entry name" value="nicotinamidase_related"/>
    <property type="match status" value="1"/>
</dbReference>
<dbReference type="Pfam" id="PF00857">
    <property type="entry name" value="Isochorismatase"/>
    <property type="match status" value="1"/>
</dbReference>
<feature type="domain" description="Isochorismatase-like" evidence="3">
    <location>
        <begin position="8"/>
        <end position="145"/>
    </location>
</feature>
<dbReference type="PANTHER" id="PTHR43540">
    <property type="entry name" value="PEROXYUREIDOACRYLATE/UREIDOACRYLATE AMIDOHYDROLASE-RELATED"/>
    <property type="match status" value="1"/>
</dbReference>
<evidence type="ECO:0000256" key="1">
    <source>
        <dbReference type="ARBA" id="ARBA00006336"/>
    </source>
</evidence>